<comment type="caution">
    <text evidence="2">The sequence shown here is derived from an EMBL/GenBank/DDBJ whole genome shotgun (WGS) entry which is preliminary data.</text>
</comment>
<dbReference type="EMBL" id="QTKU01000004">
    <property type="protein sequence ID" value="MBS8261660.1"/>
    <property type="molecule type" value="Genomic_DNA"/>
</dbReference>
<feature type="domain" description="DUF1330" evidence="1">
    <location>
        <begin position="3"/>
        <end position="95"/>
    </location>
</feature>
<dbReference type="Proteomes" id="UP000705379">
    <property type="component" value="Unassembled WGS sequence"/>
</dbReference>
<dbReference type="PANTHER" id="PTHR41521">
    <property type="match status" value="1"/>
</dbReference>
<proteinExistence type="predicted"/>
<dbReference type="SUPFAM" id="SSF54909">
    <property type="entry name" value="Dimeric alpha+beta barrel"/>
    <property type="match status" value="1"/>
</dbReference>
<protein>
    <submittedName>
        <fullName evidence="2">DUF1330 domain-containing protein</fullName>
    </submittedName>
</protein>
<dbReference type="Pfam" id="PF07045">
    <property type="entry name" value="DUF1330"/>
    <property type="match status" value="1"/>
</dbReference>
<name>A0A944CEI1_9HYPH</name>
<organism evidence="2 3">
    <name type="scientific">Roseibium polysiphoniae</name>
    <dbReference type="NCBI Taxonomy" id="2571221"/>
    <lineage>
        <taxon>Bacteria</taxon>
        <taxon>Pseudomonadati</taxon>
        <taxon>Pseudomonadota</taxon>
        <taxon>Alphaproteobacteria</taxon>
        <taxon>Hyphomicrobiales</taxon>
        <taxon>Stappiaceae</taxon>
        <taxon>Roseibium</taxon>
    </lineage>
</organism>
<evidence type="ECO:0000313" key="2">
    <source>
        <dbReference type="EMBL" id="MBS8261660.1"/>
    </source>
</evidence>
<evidence type="ECO:0000259" key="1">
    <source>
        <dbReference type="Pfam" id="PF07045"/>
    </source>
</evidence>
<dbReference type="RefSeq" id="WP_213217052.1">
    <property type="nucleotide sequence ID" value="NZ_QTKU01000004.1"/>
</dbReference>
<dbReference type="InterPro" id="IPR011008">
    <property type="entry name" value="Dimeric_a/b-barrel"/>
</dbReference>
<dbReference type="AlphaFoldDB" id="A0A944CEI1"/>
<accession>A0A944CEI1</accession>
<reference evidence="2" key="1">
    <citation type="submission" date="2018-08" db="EMBL/GenBank/DDBJ databases">
        <authorList>
            <person name="Jin W."/>
            <person name="Wang H."/>
            <person name="Yang Y."/>
            <person name="Li M."/>
            <person name="Liu J."/>
        </authorList>
    </citation>
    <scope>NUCLEOTIDE SEQUENCE</scope>
    <source>
        <strain evidence="2">AESS21</strain>
    </source>
</reference>
<dbReference type="Gene3D" id="3.30.70.100">
    <property type="match status" value="1"/>
</dbReference>
<dbReference type="InterPro" id="IPR010753">
    <property type="entry name" value="DUF1330"/>
</dbReference>
<gene>
    <name evidence="2" type="ORF">DYI23_15645</name>
</gene>
<evidence type="ECO:0000313" key="3">
    <source>
        <dbReference type="Proteomes" id="UP000705379"/>
    </source>
</evidence>
<sequence>MPKAYWVARVDVKDLEAYKQYVAANAEPFAKYGAKFLVRAGQFETMEGGSRTRNVVIEFPDYATAMACYKSPEYERAKSLREPASDGDLIIVEGYDGPQPGDG</sequence>
<reference evidence="2" key="2">
    <citation type="journal article" date="2021" name="Microorganisms">
        <title>Bacterial Dimethylsulfoniopropionate Biosynthesis in the East China Sea.</title>
        <authorList>
            <person name="Liu J."/>
            <person name="Zhang Y."/>
            <person name="Liu J."/>
            <person name="Zhong H."/>
            <person name="Williams B.T."/>
            <person name="Zheng Y."/>
            <person name="Curson A.R.J."/>
            <person name="Sun C."/>
            <person name="Sun H."/>
            <person name="Song D."/>
            <person name="Wagner Mackenzie B."/>
            <person name="Bermejo Martinez A."/>
            <person name="Todd J.D."/>
            <person name="Zhang X.H."/>
        </authorList>
    </citation>
    <scope>NUCLEOTIDE SEQUENCE</scope>
    <source>
        <strain evidence="2">AESS21</strain>
    </source>
</reference>
<dbReference type="PANTHER" id="PTHR41521:SF4">
    <property type="entry name" value="BLR0684 PROTEIN"/>
    <property type="match status" value="1"/>
</dbReference>